<dbReference type="InterPro" id="IPR016032">
    <property type="entry name" value="Sig_transdc_resp-reg_C-effctor"/>
</dbReference>
<dbReference type="PANTHER" id="PTHR43214">
    <property type="entry name" value="TWO-COMPONENT RESPONSE REGULATOR"/>
    <property type="match status" value="1"/>
</dbReference>
<evidence type="ECO:0000259" key="6">
    <source>
        <dbReference type="PROSITE" id="PS50043"/>
    </source>
</evidence>
<dbReference type="InterPro" id="IPR000792">
    <property type="entry name" value="Tscrpt_reg_LuxR_C"/>
</dbReference>
<gene>
    <name evidence="8" type="ORF">WHI96_04450</name>
</gene>
<keyword evidence="9" id="KW-1185">Reference proteome</keyword>
<keyword evidence="2" id="KW-0805">Transcription regulation</keyword>
<dbReference type="PROSITE" id="PS50110">
    <property type="entry name" value="RESPONSE_REGULATORY"/>
    <property type="match status" value="1"/>
</dbReference>
<dbReference type="SUPFAM" id="SSF46894">
    <property type="entry name" value="C-terminal effector domain of the bipartite response regulators"/>
    <property type="match status" value="1"/>
</dbReference>
<evidence type="ECO:0000259" key="7">
    <source>
        <dbReference type="PROSITE" id="PS50110"/>
    </source>
</evidence>
<feature type="modified residue" description="4-aspartylphosphate" evidence="5">
    <location>
        <position position="60"/>
    </location>
</feature>
<dbReference type="Gene3D" id="3.40.50.2300">
    <property type="match status" value="1"/>
</dbReference>
<dbReference type="SMART" id="SM00448">
    <property type="entry name" value="REC"/>
    <property type="match status" value="1"/>
</dbReference>
<dbReference type="Pfam" id="PF00196">
    <property type="entry name" value="GerE"/>
    <property type="match status" value="1"/>
</dbReference>
<dbReference type="CDD" id="cd06170">
    <property type="entry name" value="LuxR_C_like"/>
    <property type="match status" value="1"/>
</dbReference>
<organism evidence="8 9">
    <name type="scientific">Pseudonocardia tropica</name>
    <dbReference type="NCBI Taxonomy" id="681289"/>
    <lineage>
        <taxon>Bacteria</taxon>
        <taxon>Bacillati</taxon>
        <taxon>Actinomycetota</taxon>
        <taxon>Actinomycetes</taxon>
        <taxon>Pseudonocardiales</taxon>
        <taxon>Pseudonocardiaceae</taxon>
        <taxon>Pseudonocardia</taxon>
    </lineage>
</organism>
<protein>
    <submittedName>
        <fullName evidence="8">Response regulator transcription factor</fullName>
    </submittedName>
</protein>
<keyword evidence="1 5" id="KW-0597">Phosphoprotein</keyword>
<feature type="domain" description="Response regulatory" evidence="7">
    <location>
        <begin position="9"/>
        <end position="125"/>
    </location>
</feature>
<dbReference type="Pfam" id="PF00072">
    <property type="entry name" value="Response_reg"/>
    <property type="match status" value="1"/>
</dbReference>
<evidence type="ECO:0000256" key="5">
    <source>
        <dbReference type="PROSITE-ProRule" id="PRU00169"/>
    </source>
</evidence>
<proteinExistence type="predicted"/>
<dbReference type="InterPro" id="IPR001789">
    <property type="entry name" value="Sig_transdc_resp-reg_receiver"/>
</dbReference>
<dbReference type="SMART" id="SM00421">
    <property type="entry name" value="HTH_LUXR"/>
    <property type="match status" value="1"/>
</dbReference>
<dbReference type="InterPro" id="IPR058245">
    <property type="entry name" value="NreC/VraR/RcsB-like_REC"/>
</dbReference>
<dbReference type="Proteomes" id="UP001464923">
    <property type="component" value="Unassembled WGS sequence"/>
</dbReference>
<reference evidence="8 9" key="1">
    <citation type="submission" date="2024-03" db="EMBL/GenBank/DDBJ databases">
        <title>Draft genome sequence of Pseudonocardia tropica JCM 19149.</title>
        <authorList>
            <person name="Butdee W."/>
            <person name="Duangmal K."/>
        </authorList>
    </citation>
    <scope>NUCLEOTIDE SEQUENCE [LARGE SCALE GENOMIC DNA]</scope>
    <source>
        <strain evidence="8 9">JCM 19149</strain>
    </source>
</reference>
<keyword evidence="3" id="KW-0238">DNA-binding</keyword>
<dbReference type="PRINTS" id="PR00038">
    <property type="entry name" value="HTHLUXR"/>
</dbReference>
<dbReference type="CDD" id="cd17535">
    <property type="entry name" value="REC_NarL-like"/>
    <property type="match status" value="1"/>
</dbReference>
<evidence type="ECO:0000313" key="9">
    <source>
        <dbReference type="Proteomes" id="UP001464923"/>
    </source>
</evidence>
<dbReference type="InterPro" id="IPR011006">
    <property type="entry name" value="CheY-like_superfamily"/>
</dbReference>
<dbReference type="PROSITE" id="PS00622">
    <property type="entry name" value="HTH_LUXR_1"/>
    <property type="match status" value="1"/>
</dbReference>
<dbReference type="RefSeq" id="WP_345650772.1">
    <property type="nucleotide sequence ID" value="NZ_BAABLY010000070.1"/>
</dbReference>
<dbReference type="PROSITE" id="PS50043">
    <property type="entry name" value="HTH_LUXR_2"/>
    <property type="match status" value="1"/>
</dbReference>
<evidence type="ECO:0000256" key="1">
    <source>
        <dbReference type="ARBA" id="ARBA00022553"/>
    </source>
</evidence>
<dbReference type="PANTHER" id="PTHR43214:SF24">
    <property type="entry name" value="TRANSCRIPTIONAL REGULATORY PROTEIN NARL-RELATED"/>
    <property type="match status" value="1"/>
</dbReference>
<dbReference type="SUPFAM" id="SSF52172">
    <property type="entry name" value="CheY-like"/>
    <property type="match status" value="1"/>
</dbReference>
<dbReference type="InterPro" id="IPR039420">
    <property type="entry name" value="WalR-like"/>
</dbReference>
<comment type="caution">
    <text evidence="8">The sequence shown here is derived from an EMBL/GenBank/DDBJ whole genome shotgun (WGS) entry which is preliminary data.</text>
</comment>
<evidence type="ECO:0000256" key="2">
    <source>
        <dbReference type="ARBA" id="ARBA00023015"/>
    </source>
</evidence>
<dbReference type="EMBL" id="JBEDNP010000002">
    <property type="protein sequence ID" value="MEQ3538059.1"/>
    <property type="molecule type" value="Genomic_DNA"/>
</dbReference>
<evidence type="ECO:0000256" key="4">
    <source>
        <dbReference type="ARBA" id="ARBA00023163"/>
    </source>
</evidence>
<keyword evidence="4" id="KW-0804">Transcription</keyword>
<sequence>MGEPGRPVRVLVVDDHPLFRAGLRGVVERMPDAEVAGEAADGDAALAAVATTRPDLVVLDLHLPGPDGVTVTARLAESHPDVAVVVLTMLSDDGTVLAALRAGARGYLVKGSDEAEIAAAIRIVAAGGSVLGPAVADAVLAVHRGTAAAPEVFPQLSVREREVLDLVAAGLANPVIAAELHLSHQTVRNYVSSVFLKLGVVDRAAAIVAARDAGLGTGRR</sequence>
<name>A0ABV1JQ40_9PSEU</name>
<evidence type="ECO:0000256" key="3">
    <source>
        <dbReference type="ARBA" id="ARBA00023125"/>
    </source>
</evidence>
<accession>A0ABV1JQ40</accession>
<evidence type="ECO:0000313" key="8">
    <source>
        <dbReference type="EMBL" id="MEQ3538059.1"/>
    </source>
</evidence>
<feature type="domain" description="HTH luxR-type" evidence="6">
    <location>
        <begin position="149"/>
        <end position="214"/>
    </location>
</feature>